<dbReference type="Gene3D" id="2.120.10.30">
    <property type="entry name" value="TolB, C-terminal domain"/>
    <property type="match status" value="2"/>
</dbReference>
<dbReference type="EMBL" id="NJBN01000002">
    <property type="protein sequence ID" value="TKJ41807.1"/>
    <property type="molecule type" value="Genomic_DNA"/>
</dbReference>
<gene>
    <name evidence="2" type="ORF">CEE37_04360</name>
</gene>
<proteinExistence type="inferred from homology"/>
<dbReference type="AlphaFoldDB" id="A0A532V482"/>
<dbReference type="PANTHER" id="PTHR36842">
    <property type="entry name" value="PROTEIN TOLB HOMOLOG"/>
    <property type="match status" value="1"/>
</dbReference>
<evidence type="ECO:0008006" key="4">
    <source>
        <dbReference type="Google" id="ProtNLM"/>
    </source>
</evidence>
<evidence type="ECO:0000313" key="3">
    <source>
        <dbReference type="Proteomes" id="UP000319619"/>
    </source>
</evidence>
<evidence type="ECO:0000313" key="2">
    <source>
        <dbReference type="EMBL" id="TKJ41807.1"/>
    </source>
</evidence>
<dbReference type="Pfam" id="PF07676">
    <property type="entry name" value="PD40"/>
    <property type="match status" value="3"/>
</dbReference>
<sequence length="1033" mass="119759">MKPLPQNRYYHFSILLFAAFALIYAKTGNAQPASYNHPELDWEVYESVHFQVMFHQGTERTARELLRIAEDIYEPITSLYGYHPDTKVRIIVRDDDDYSNGGAYYYDNKILIYAKSLNFVLRGTHNWLRNVLTHEFTHIIQLGASRKAPRWLPAFYFQWIEYEEEKRPDVLYGYPNILASYPMPMTVIPKWYAEGCAQYMQPGMGYDHWDSHRDMIVRMRTLEGKLLTYTQLGDYYDKSSYYGESVYDHGFSLVSYIVDRWGVGVLKELSNEMAKPFSMTFDGALKRELGINGNELHRQWSTYLKETYLSRTEAIRANRAEGKLIEEGSFANLNPEWSKDGKRLAFTSNKGGHYFGSANLVIYDRETEETLKIQDKISSQLSWSPDGRFIFYDKQFRPDKNGSHFDDIAAWDFDEEKELRLTEGRRAAQVDVSPDGKHLCYVVYADGTENLWTADLCEDWWKKDLNECITAEKALTHHNNGEQIYTPKWSPDGKRIIYSTSRDRDRDIVYIDIESAETRSVLNSRSDERDPEWSSDGEFYFSSDKTGIFNLYRYSFTDSSVTPVSNVLGGAFTPAYSNDGRLAYADFRATGYKMALFDSVTIVVAETMTYIPDYNETLPGVNYPTSYPLEADSKPYKPSFDKTFIYPRLAMDFGTFKPGLYFFFQDVLERMTAFGGFAMNAEGDYDLFALLDYKRLHPTLFLEAYNIKRHSEQSFEDPFVIVGESGTGPDAVPIYDHYSIKYNFNLIELDAGIKLKFLDDIQIKLAGILSRYRTKLYLDDGMAFGYTYFKGVAAELDVTADLRPRGRYQDINPTAGYFIKAKVAREFNNFIDGFQINADKGTLQEVYSYYGYNRYQLVVDRYLQSPLAKEHGITLTADLGYIDKPVDDFFNMYAGGFDGMRGYSYYSLGGTHKAILRCAYNFPLWQDIDERLGIIRLEQMYFKIYGDVGNAWNGDFDADDLKKDMGVALKLQLFSYTTFPTAVTFDASYGFDHFQVVDYSGIHKYGGEWRYYFTLLFNFNLRHAFQPYQYRSR</sequence>
<accession>A0A532V482</accession>
<comment type="caution">
    <text evidence="2">The sequence shown here is derived from an EMBL/GenBank/DDBJ whole genome shotgun (WGS) entry which is preliminary data.</text>
</comment>
<dbReference type="InterPro" id="IPR011042">
    <property type="entry name" value="6-blade_b-propeller_TolB-like"/>
</dbReference>
<dbReference type="InterPro" id="IPR011659">
    <property type="entry name" value="WD40"/>
</dbReference>
<protein>
    <recommendedName>
        <fullName evidence="4">Biopolymer transporter Tol</fullName>
    </recommendedName>
</protein>
<name>A0A532V482_UNCL8</name>
<evidence type="ECO:0000256" key="1">
    <source>
        <dbReference type="ARBA" id="ARBA00009820"/>
    </source>
</evidence>
<organism evidence="2 3">
    <name type="scientific">candidate division LCP-89 bacterium B3_LCP</name>
    <dbReference type="NCBI Taxonomy" id="2012998"/>
    <lineage>
        <taxon>Bacteria</taxon>
        <taxon>Pseudomonadati</taxon>
        <taxon>Bacteria division LCP-89</taxon>
    </lineage>
</organism>
<dbReference type="SUPFAM" id="SSF82171">
    <property type="entry name" value="DPP6 N-terminal domain-like"/>
    <property type="match status" value="1"/>
</dbReference>
<reference evidence="2 3" key="1">
    <citation type="submission" date="2017-06" db="EMBL/GenBank/DDBJ databases">
        <title>Novel microbial phyla capable of carbon fixation and sulfur reduction in deep-sea sediments.</title>
        <authorList>
            <person name="Huang J."/>
            <person name="Baker B."/>
            <person name="Wang Y."/>
        </authorList>
    </citation>
    <scope>NUCLEOTIDE SEQUENCE [LARGE SCALE GENOMIC DNA]</scope>
    <source>
        <strain evidence="2">B3_LCP</strain>
    </source>
</reference>
<dbReference type="Proteomes" id="UP000319619">
    <property type="component" value="Unassembled WGS sequence"/>
</dbReference>
<comment type="similarity">
    <text evidence="1">Belongs to the TolB family.</text>
</comment>